<proteinExistence type="inferred from homology"/>
<evidence type="ECO:0000256" key="2">
    <source>
        <dbReference type="ARBA" id="ARBA00007599"/>
    </source>
</evidence>
<keyword evidence="5" id="KW-0819">tRNA processing</keyword>
<dbReference type="Proteomes" id="UP000627446">
    <property type="component" value="Unassembled WGS sequence"/>
</dbReference>
<dbReference type="PANTHER" id="PTHR33540">
    <property type="entry name" value="TRNA THREONYLCARBAMOYLADENOSINE BIOSYNTHESIS PROTEIN TSAE"/>
    <property type="match status" value="1"/>
</dbReference>
<keyword evidence="9" id="KW-0460">Magnesium</keyword>
<protein>
    <recommendedName>
        <fullName evidence="3">tRNA threonylcarbamoyladenosine biosynthesis protein TsaE</fullName>
    </recommendedName>
    <alternativeName>
        <fullName evidence="10">t(6)A37 threonylcarbamoyladenosine biosynthesis protein TsaE</fullName>
    </alternativeName>
</protein>
<evidence type="ECO:0000256" key="8">
    <source>
        <dbReference type="ARBA" id="ARBA00022840"/>
    </source>
</evidence>
<evidence type="ECO:0000256" key="6">
    <source>
        <dbReference type="ARBA" id="ARBA00022723"/>
    </source>
</evidence>
<gene>
    <name evidence="11" type="primary">tsaE</name>
    <name evidence="11" type="ORF">H8K36_14530</name>
</gene>
<dbReference type="SUPFAM" id="SSF52540">
    <property type="entry name" value="P-loop containing nucleoside triphosphate hydrolases"/>
    <property type="match status" value="1"/>
</dbReference>
<accession>A0A923KUW6</accession>
<comment type="similarity">
    <text evidence="2">Belongs to the TsaE family.</text>
</comment>
<dbReference type="GO" id="GO:0005737">
    <property type="term" value="C:cytoplasm"/>
    <property type="evidence" value="ECO:0007669"/>
    <property type="project" value="UniProtKB-SubCell"/>
</dbReference>
<sequence length="161" mass="17475">MQHYKTSLIDEGATQALGKSLARCLQPGLVIYLHGDLGAGKTALTRAILHAAGHQGNVKSPTYTLAEPYQVQIHGKACKIMHFDLYRMISADEFIEAGFRDEFNADTICIIEWPEKADSLLPAADLDIVIDILDEGRAVEIKANTTAGETSLAGLHFAPNL</sequence>
<comment type="subcellular location">
    <subcellularLocation>
        <location evidence="1">Cytoplasm</location>
    </subcellularLocation>
</comment>
<evidence type="ECO:0000256" key="4">
    <source>
        <dbReference type="ARBA" id="ARBA00022490"/>
    </source>
</evidence>
<dbReference type="AlphaFoldDB" id="A0A923KUW6"/>
<dbReference type="EMBL" id="JACOFZ010000006">
    <property type="protein sequence ID" value="MBC3882602.1"/>
    <property type="molecule type" value="Genomic_DNA"/>
</dbReference>
<dbReference type="GO" id="GO:0046872">
    <property type="term" value="F:metal ion binding"/>
    <property type="evidence" value="ECO:0007669"/>
    <property type="project" value="UniProtKB-KW"/>
</dbReference>
<dbReference type="RefSeq" id="WP_186917220.1">
    <property type="nucleotide sequence ID" value="NZ_JACOFZ010000006.1"/>
</dbReference>
<evidence type="ECO:0000256" key="7">
    <source>
        <dbReference type="ARBA" id="ARBA00022741"/>
    </source>
</evidence>
<keyword evidence="7" id="KW-0547">Nucleotide-binding</keyword>
<evidence type="ECO:0000256" key="9">
    <source>
        <dbReference type="ARBA" id="ARBA00022842"/>
    </source>
</evidence>
<keyword evidence="8" id="KW-0067">ATP-binding</keyword>
<name>A0A923KUW6_9BURK</name>
<evidence type="ECO:0000256" key="1">
    <source>
        <dbReference type="ARBA" id="ARBA00004496"/>
    </source>
</evidence>
<evidence type="ECO:0000256" key="3">
    <source>
        <dbReference type="ARBA" id="ARBA00019010"/>
    </source>
</evidence>
<evidence type="ECO:0000313" key="11">
    <source>
        <dbReference type="EMBL" id="MBC3882602.1"/>
    </source>
</evidence>
<evidence type="ECO:0000313" key="12">
    <source>
        <dbReference type="Proteomes" id="UP000627446"/>
    </source>
</evidence>
<evidence type="ECO:0000256" key="10">
    <source>
        <dbReference type="ARBA" id="ARBA00032441"/>
    </source>
</evidence>
<keyword evidence="4" id="KW-0963">Cytoplasm</keyword>
<dbReference type="GO" id="GO:0005524">
    <property type="term" value="F:ATP binding"/>
    <property type="evidence" value="ECO:0007669"/>
    <property type="project" value="UniProtKB-KW"/>
</dbReference>
<evidence type="ECO:0000256" key="5">
    <source>
        <dbReference type="ARBA" id="ARBA00022694"/>
    </source>
</evidence>
<dbReference type="Pfam" id="PF02367">
    <property type="entry name" value="TsaE"/>
    <property type="match status" value="1"/>
</dbReference>
<dbReference type="PANTHER" id="PTHR33540:SF2">
    <property type="entry name" value="TRNA THREONYLCARBAMOYLADENOSINE BIOSYNTHESIS PROTEIN TSAE"/>
    <property type="match status" value="1"/>
</dbReference>
<dbReference type="InterPro" id="IPR003442">
    <property type="entry name" value="T6A_TsaE"/>
</dbReference>
<keyword evidence="6" id="KW-0479">Metal-binding</keyword>
<dbReference type="Gene3D" id="3.40.50.300">
    <property type="entry name" value="P-loop containing nucleotide triphosphate hydrolases"/>
    <property type="match status" value="1"/>
</dbReference>
<dbReference type="NCBIfam" id="TIGR00150">
    <property type="entry name" value="T6A_YjeE"/>
    <property type="match status" value="1"/>
</dbReference>
<reference evidence="11" key="1">
    <citation type="submission" date="2020-08" db="EMBL/GenBank/DDBJ databases">
        <title>Novel species isolated from subtropical streams in China.</title>
        <authorList>
            <person name="Lu H."/>
        </authorList>
    </citation>
    <scope>NUCLEOTIDE SEQUENCE</scope>
    <source>
        <strain evidence="11">LX22W</strain>
    </source>
</reference>
<dbReference type="GO" id="GO:0002949">
    <property type="term" value="P:tRNA threonylcarbamoyladenosine modification"/>
    <property type="evidence" value="ECO:0007669"/>
    <property type="project" value="InterPro"/>
</dbReference>
<comment type="caution">
    <text evidence="11">The sequence shown here is derived from an EMBL/GenBank/DDBJ whole genome shotgun (WGS) entry which is preliminary data.</text>
</comment>
<dbReference type="InterPro" id="IPR027417">
    <property type="entry name" value="P-loop_NTPase"/>
</dbReference>
<organism evidence="11 12">
    <name type="scientific">Undibacterium nitidum</name>
    <dbReference type="NCBI Taxonomy" id="2762298"/>
    <lineage>
        <taxon>Bacteria</taxon>
        <taxon>Pseudomonadati</taxon>
        <taxon>Pseudomonadota</taxon>
        <taxon>Betaproteobacteria</taxon>
        <taxon>Burkholderiales</taxon>
        <taxon>Oxalobacteraceae</taxon>
        <taxon>Undibacterium</taxon>
    </lineage>
</organism>
<keyword evidence="12" id="KW-1185">Reference proteome</keyword>